<feature type="transmembrane region" description="Helical" evidence="3">
    <location>
        <begin position="166"/>
        <end position="193"/>
    </location>
</feature>
<keyword evidence="3" id="KW-1133">Transmembrane helix</keyword>
<feature type="transmembrane region" description="Helical" evidence="3">
    <location>
        <begin position="12"/>
        <end position="33"/>
    </location>
</feature>
<evidence type="ECO:0000313" key="6">
    <source>
        <dbReference type="Proteomes" id="UP001217089"/>
    </source>
</evidence>
<feature type="transmembrane region" description="Helical" evidence="3">
    <location>
        <begin position="128"/>
        <end position="154"/>
    </location>
</feature>
<keyword evidence="3" id="KW-0472">Membrane</keyword>
<dbReference type="Proteomes" id="UP001217089">
    <property type="component" value="Unassembled WGS sequence"/>
</dbReference>
<dbReference type="PANTHER" id="PTHR11388">
    <property type="entry name" value="ORGANIC ANION TRANSPORTER"/>
    <property type="match status" value="1"/>
</dbReference>
<sequence length="267" mass="29188">MNSIRWHVFWQCVFNFFEGFVVNGVINVIIPALEKRFELSSSRSGFIASANDIGALVVLLFVGYFGERRHKPRVMAAGIFIMCLGCFVFALPQFIGGKYNYILSGEKIVPSTCDSTTEETKTTSNTEYYAMFVIGQILLGLGAAPMFTIGLTYIDENCKAKVTSFHISLTFCTAALGVSVGFIVGGQTLALFVDADKVDINSVPLTPDDPQWVGAWWIGILIALGGLFISAIPISGYPKRLPGKYHAINHAVDSLSIKILKLTCTDF</sequence>
<keyword evidence="6" id="KW-1185">Reference proteome</keyword>
<dbReference type="Pfam" id="PF03137">
    <property type="entry name" value="OATP"/>
    <property type="match status" value="1"/>
</dbReference>
<keyword evidence="2" id="KW-1015">Disulfide bond</keyword>
<proteinExistence type="predicted"/>
<evidence type="ECO:0000256" key="3">
    <source>
        <dbReference type="SAM" id="Phobius"/>
    </source>
</evidence>
<gene>
    <name evidence="5" type="ORF">KUTeg_014086</name>
</gene>
<reference evidence="5 6" key="1">
    <citation type="submission" date="2022-12" db="EMBL/GenBank/DDBJ databases">
        <title>Chromosome-level genome of Tegillarca granosa.</title>
        <authorList>
            <person name="Kim J."/>
        </authorList>
    </citation>
    <scope>NUCLEOTIDE SEQUENCE [LARGE SCALE GENOMIC DNA]</scope>
    <source>
        <strain evidence="5">Teg-2019</strain>
        <tissue evidence="5">Adductor muscle</tissue>
    </source>
</reference>
<evidence type="ECO:0000313" key="5">
    <source>
        <dbReference type="EMBL" id="KAJ8309212.1"/>
    </source>
</evidence>
<name>A0ABQ9EZ29_TEGGR</name>
<feature type="transmembrane region" description="Helical" evidence="3">
    <location>
        <begin position="213"/>
        <end position="234"/>
    </location>
</feature>
<dbReference type="InterPro" id="IPR020846">
    <property type="entry name" value="MFS_dom"/>
</dbReference>
<dbReference type="Gene3D" id="1.20.1250.20">
    <property type="entry name" value="MFS general substrate transporter like domains"/>
    <property type="match status" value="1"/>
</dbReference>
<dbReference type="SUPFAM" id="SSF103473">
    <property type="entry name" value="MFS general substrate transporter"/>
    <property type="match status" value="1"/>
</dbReference>
<feature type="transmembrane region" description="Helical" evidence="3">
    <location>
        <begin position="74"/>
        <end position="95"/>
    </location>
</feature>
<feature type="transmembrane region" description="Helical" evidence="3">
    <location>
        <begin position="45"/>
        <end position="65"/>
    </location>
</feature>
<organism evidence="5 6">
    <name type="scientific">Tegillarca granosa</name>
    <name type="common">Malaysian cockle</name>
    <name type="synonym">Anadara granosa</name>
    <dbReference type="NCBI Taxonomy" id="220873"/>
    <lineage>
        <taxon>Eukaryota</taxon>
        <taxon>Metazoa</taxon>
        <taxon>Spiralia</taxon>
        <taxon>Lophotrochozoa</taxon>
        <taxon>Mollusca</taxon>
        <taxon>Bivalvia</taxon>
        <taxon>Autobranchia</taxon>
        <taxon>Pteriomorphia</taxon>
        <taxon>Arcoida</taxon>
        <taxon>Arcoidea</taxon>
        <taxon>Arcidae</taxon>
        <taxon>Tegillarca</taxon>
    </lineage>
</organism>
<comment type="caution">
    <text evidence="5">The sequence shown here is derived from an EMBL/GenBank/DDBJ whole genome shotgun (WGS) entry which is preliminary data.</text>
</comment>
<comment type="subcellular location">
    <subcellularLocation>
        <location evidence="1">Membrane</location>
        <topology evidence="1">Multi-pass membrane protein</topology>
    </subcellularLocation>
</comment>
<dbReference type="InterPro" id="IPR004156">
    <property type="entry name" value="OATP"/>
</dbReference>
<evidence type="ECO:0000256" key="2">
    <source>
        <dbReference type="ARBA" id="ARBA00023157"/>
    </source>
</evidence>
<evidence type="ECO:0000259" key="4">
    <source>
        <dbReference type="PROSITE" id="PS50850"/>
    </source>
</evidence>
<evidence type="ECO:0000256" key="1">
    <source>
        <dbReference type="ARBA" id="ARBA00004141"/>
    </source>
</evidence>
<protein>
    <recommendedName>
        <fullName evidence="4">Major facilitator superfamily (MFS) profile domain-containing protein</fullName>
    </recommendedName>
</protein>
<keyword evidence="3" id="KW-0812">Transmembrane</keyword>
<dbReference type="InterPro" id="IPR036259">
    <property type="entry name" value="MFS_trans_sf"/>
</dbReference>
<accession>A0ABQ9EZ29</accession>
<dbReference type="EMBL" id="JARBDR010000657">
    <property type="protein sequence ID" value="KAJ8309212.1"/>
    <property type="molecule type" value="Genomic_DNA"/>
</dbReference>
<dbReference type="PROSITE" id="PS50850">
    <property type="entry name" value="MFS"/>
    <property type="match status" value="1"/>
</dbReference>
<feature type="domain" description="Major facilitator superfamily (MFS) profile" evidence="4">
    <location>
        <begin position="8"/>
        <end position="267"/>
    </location>
</feature>
<dbReference type="PANTHER" id="PTHR11388:SF100">
    <property type="entry name" value="SOLUTE CARRIER ORGANIC ANION TRANSPORTER FAMILY MEMBER 4A1"/>
    <property type="match status" value="1"/>
</dbReference>